<dbReference type="EMBL" id="JARK01000301">
    <property type="protein sequence ID" value="EYC38695.1"/>
    <property type="molecule type" value="Genomic_DNA"/>
</dbReference>
<sequence length="172" mass="20115">MRLLKYLFSHEQSVITTPSVKTALGCIANFSNVARKQYHRTNFRPYKALLSLHSHNNEEGHRRNVVASRRSTNTALERSNKKLGQFSHDLVLSQFTQNLGRIKAKTGGRPNLTEIYREFKRDPPEVPIMHDSHETYPEFTRKPRNCEKHDSHRISQQIMRKPPAYNHQSLLR</sequence>
<comment type="caution">
    <text evidence="2">The sequence shown here is derived from an EMBL/GenBank/DDBJ whole genome shotgun (WGS) entry which is preliminary data.</text>
</comment>
<organism evidence="2 3">
    <name type="scientific">Ancylostoma ceylanicum</name>
    <dbReference type="NCBI Taxonomy" id="53326"/>
    <lineage>
        <taxon>Eukaryota</taxon>
        <taxon>Metazoa</taxon>
        <taxon>Ecdysozoa</taxon>
        <taxon>Nematoda</taxon>
        <taxon>Chromadorea</taxon>
        <taxon>Rhabditida</taxon>
        <taxon>Rhabditina</taxon>
        <taxon>Rhabditomorpha</taxon>
        <taxon>Strongyloidea</taxon>
        <taxon>Ancylostomatidae</taxon>
        <taxon>Ancylostomatinae</taxon>
        <taxon>Ancylostoma</taxon>
    </lineage>
</organism>
<name>A0A016WGD3_9BILA</name>
<feature type="compositionally biased region" description="Basic and acidic residues" evidence="1">
    <location>
        <begin position="138"/>
        <end position="153"/>
    </location>
</feature>
<feature type="region of interest" description="Disordered" evidence="1">
    <location>
        <begin position="138"/>
        <end position="172"/>
    </location>
</feature>
<dbReference type="Proteomes" id="UP000024635">
    <property type="component" value="Unassembled WGS sequence"/>
</dbReference>
<reference evidence="3" key="1">
    <citation type="journal article" date="2015" name="Nat. Genet.">
        <title>The genome and transcriptome of the zoonotic hookworm Ancylostoma ceylanicum identify infection-specific gene families.</title>
        <authorList>
            <person name="Schwarz E.M."/>
            <person name="Hu Y."/>
            <person name="Antoshechkin I."/>
            <person name="Miller M.M."/>
            <person name="Sternberg P.W."/>
            <person name="Aroian R.V."/>
        </authorList>
    </citation>
    <scope>NUCLEOTIDE SEQUENCE</scope>
    <source>
        <strain evidence="3">HY135</strain>
    </source>
</reference>
<proteinExistence type="predicted"/>
<gene>
    <name evidence="2" type="primary">Acey_s0701.g1648</name>
    <name evidence="2" type="ORF">Y032_0701g1648</name>
</gene>
<evidence type="ECO:0000313" key="2">
    <source>
        <dbReference type="EMBL" id="EYC38695.1"/>
    </source>
</evidence>
<keyword evidence="3" id="KW-1185">Reference proteome</keyword>
<protein>
    <submittedName>
        <fullName evidence="2">Uncharacterized protein</fullName>
    </submittedName>
</protein>
<evidence type="ECO:0000313" key="3">
    <source>
        <dbReference type="Proteomes" id="UP000024635"/>
    </source>
</evidence>
<dbReference type="AlphaFoldDB" id="A0A016WGD3"/>
<evidence type="ECO:0000256" key="1">
    <source>
        <dbReference type="SAM" id="MobiDB-lite"/>
    </source>
</evidence>
<accession>A0A016WGD3</accession>